<sequence>RAPDRAPDALRRPRDELPRDEAAQGPGLPHLRREPDRHRAHRLRGVLRHPPGQRRQAGERRAGDHGQRAQAEDGRRRGHKRSRRARVARVRGREHRREARAPGRASAAPRGVRPERELRHPLQDRRQEREGRQASAGRRVRERLQRQGRHHRLERGDRPERPEVL</sequence>
<feature type="non-terminal residue" evidence="2">
    <location>
        <position position="1"/>
    </location>
</feature>
<feature type="compositionally biased region" description="Basic and acidic residues" evidence="1">
    <location>
        <begin position="112"/>
        <end position="132"/>
    </location>
</feature>
<keyword evidence="2" id="KW-0808">Transferase</keyword>
<feature type="compositionally biased region" description="Basic and acidic residues" evidence="1">
    <location>
        <begin position="1"/>
        <end position="22"/>
    </location>
</feature>
<reference evidence="2" key="1">
    <citation type="submission" date="2020-02" db="EMBL/GenBank/DDBJ databases">
        <authorList>
            <person name="Meier V. D."/>
        </authorList>
    </citation>
    <scope>NUCLEOTIDE SEQUENCE</scope>
    <source>
        <strain evidence="2">AVDCRST_MAG12</strain>
    </source>
</reference>
<protein>
    <submittedName>
        <fullName evidence="2">Cysteine synthesis adenylyltransferase/sulfurtransferase</fullName>
    </submittedName>
</protein>
<evidence type="ECO:0000313" key="2">
    <source>
        <dbReference type="EMBL" id="CAA9481168.1"/>
    </source>
</evidence>
<keyword evidence="2" id="KW-0548">Nucleotidyltransferase</keyword>
<dbReference type="GO" id="GO:0016779">
    <property type="term" value="F:nucleotidyltransferase activity"/>
    <property type="evidence" value="ECO:0007669"/>
    <property type="project" value="UniProtKB-KW"/>
</dbReference>
<feature type="compositionally biased region" description="Basic residues" evidence="1">
    <location>
        <begin position="76"/>
        <end position="94"/>
    </location>
</feature>
<feature type="compositionally biased region" description="Basic and acidic residues" evidence="1">
    <location>
        <begin position="154"/>
        <end position="165"/>
    </location>
</feature>
<dbReference type="AlphaFoldDB" id="A0A6J4RSM2"/>
<organism evidence="2">
    <name type="scientific">uncultured Rubrobacteraceae bacterium</name>
    <dbReference type="NCBI Taxonomy" id="349277"/>
    <lineage>
        <taxon>Bacteria</taxon>
        <taxon>Bacillati</taxon>
        <taxon>Actinomycetota</taxon>
        <taxon>Rubrobacteria</taxon>
        <taxon>Rubrobacterales</taxon>
        <taxon>Rubrobacteraceae</taxon>
        <taxon>environmental samples</taxon>
    </lineage>
</organism>
<dbReference type="EMBL" id="CADCVK010000236">
    <property type="protein sequence ID" value="CAA9481168.1"/>
    <property type="molecule type" value="Genomic_DNA"/>
</dbReference>
<accession>A0A6J4RSM2</accession>
<feature type="compositionally biased region" description="Low complexity" evidence="1">
    <location>
        <begin position="102"/>
        <end position="111"/>
    </location>
</feature>
<feature type="compositionally biased region" description="Basic residues" evidence="1">
    <location>
        <begin position="138"/>
        <end position="153"/>
    </location>
</feature>
<proteinExistence type="predicted"/>
<feature type="non-terminal residue" evidence="2">
    <location>
        <position position="165"/>
    </location>
</feature>
<evidence type="ECO:0000256" key="1">
    <source>
        <dbReference type="SAM" id="MobiDB-lite"/>
    </source>
</evidence>
<name>A0A6J4RSM2_9ACTN</name>
<feature type="compositionally biased region" description="Basic and acidic residues" evidence="1">
    <location>
        <begin position="56"/>
        <end position="75"/>
    </location>
</feature>
<feature type="compositionally biased region" description="Basic residues" evidence="1">
    <location>
        <begin position="38"/>
        <end position="47"/>
    </location>
</feature>
<feature type="region of interest" description="Disordered" evidence="1">
    <location>
        <begin position="1"/>
        <end position="165"/>
    </location>
</feature>
<gene>
    <name evidence="2" type="ORF">AVDCRST_MAG12-1514</name>
</gene>